<accession>A0AAX4KXJ8</accession>
<organism evidence="1 2">
    <name type="scientific">Kwoniella europaea PYCC6329</name>
    <dbReference type="NCBI Taxonomy" id="1423913"/>
    <lineage>
        <taxon>Eukaryota</taxon>
        <taxon>Fungi</taxon>
        <taxon>Dikarya</taxon>
        <taxon>Basidiomycota</taxon>
        <taxon>Agaricomycotina</taxon>
        <taxon>Tremellomycetes</taxon>
        <taxon>Tremellales</taxon>
        <taxon>Cryptococcaceae</taxon>
        <taxon>Kwoniella</taxon>
    </lineage>
</organism>
<evidence type="ECO:0000313" key="2">
    <source>
        <dbReference type="Proteomes" id="UP001358614"/>
    </source>
</evidence>
<dbReference type="RefSeq" id="XP_066088317.1">
    <property type="nucleotide sequence ID" value="XM_066232220.1"/>
</dbReference>
<gene>
    <name evidence="1" type="ORF">V865_008485</name>
</gene>
<keyword evidence="2" id="KW-1185">Reference proteome</keyword>
<name>A0AAX4KXJ8_9TREE</name>
<proteinExistence type="predicted"/>
<dbReference type="Proteomes" id="UP001358614">
    <property type="component" value="Chromosome 3"/>
</dbReference>
<protein>
    <recommendedName>
        <fullName evidence="3">F-box domain-containing protein</fullName>
    </recommendedName>
</protein>
<dbReference type="EMBL" id="CP144091">
    <property type="protein sequence ID" value="WWD10350.1"/>
    <property type="molecule type" value="Genomic_DNA"/>
</dbReference>
<reference evidence="1 2" key="1">
    <citation type="submission" date="2024-01" db="EMBL/GenBank/DDBJ databases">
        <title>Comparative genomics of Cryptococcus and Kwoniella reveals pathogenesis evolution and contrasting modes of karyotype evolution via chromosome fusion or intercentromeric recombination.</title>
        <authorList>
            <person name="Coelho M.A."/>
            <person name="David-Palma M."/>
            <person name="Shea T."/>
            <person name="Bowers K."/>
            <person name="McGinley-Smith S."/>
            <person name="Mohammad A.W."/>
            <person name="Gnirke A."/>
            <person name="Yurkov A.M."/>
            <person name="Nowrousian M."/>
            <person name="Sun S."/>
            <person name="Cuomo C.A."/>
            <person name="Heitman J."/>
        </authorList>
    </citation>
    <scope>NUCLEOTIDE SEQUENCE [LARGE SCALE GENOMIC DNA]</scope>
    <source>
        <strain evidence="1 2">PYCC6329</strain>
    </source>
</reference>
<evidence type="ECO:0008006" key="3">
    <source>
        <dbReference type="Google" id="ProtNLM"/>
    </source>
</evidence>
<dbReference type="AlphaFoldDB" id="A0AAX4KXJ8"/>
<dbReference type="GeneID" id="91107286"/>
<dbReference type="KEGG" id="ker:91107286"/>
<evidence type="ECO:0000313" key="1">
    <source>
        <dbReference type="EMBL" id="WWD10350.1"/>
    </source>
</evidence>
<sequence>MSLNSSQDEKSDNTPSTPHLLPEIWSMVLLLVKKPKPSASESSSRIRRTSEVRKYAQGDLAACMQVCREFHYLTAPRLYEEAIVDDLGRFFYGINVKQDQAPTSPPSLSKGLLGKIELFTYIKAFHIVHHQPTPMESSRLVPHCERVSLIVDNIVGRTVSQKVLASWLRGNKSSSFPNLEYTTTGAYRASDWDRYDSGWNGHDPEWRAKAQSMFEPELFARLMGLASTPTHSCSYVNKRPQAYLPPTAFNAPSNNRLEGSPRLEYYTCHITQRMVESKTDIRIVTGFRNRWVVSHEFATRNASTNHDMVLWLCDQLQKADDRLSSGNEVKKDTSIANYNVLIQHTAKSIVKYQYDIRDSSYDFLGEGFLKGSFNNPSIKLMKEPAEVCPACGA</sequence>